<accession>A0A2J6WK84</accession>
<evidence type="ECO:0000313" key="1">
    <source>
        <dbReference type="EMBL" id="PMP70780.1"/>
    </source>
</evidence>
<dbReference type="Proteomes" id="UP000242881">
    <property type="component" value="Unassembled WGS sequence"/>
</dbReference>
<sequence>MREEVLEMKQRLILFDEMQATEEEILSEVGMTLDNYEETVEKHYEALSDEDKEWVDRQLIEWFKNYKQFFGGGCSLNCSSCEKHNVEF</sequence>
<comment type="caution">
    <text evidence="1">The sequence shown here is derived from an EMBL/GenBank/DDBJ whole genome shotgun (WGS) entry which is preliminary data.</text>
</comment>
<evidence type="ECO:0000313" key="2">
    <source>
        <dbReference type="Proteomes" id="UP000242881"/>
    </source>
</evidence>
<dbReference type="AlphaFoldDB" id="A0A2J6WK84"/>
<reference evidence="1 2" key="1">
    <citation type="submission" date="2018-01" db="EMBL/GenBank/DDBJ databases">
        <title>Metagenomic assembled genomes from two thermal pools in the Uzon Caldera, Kamchatka, Russia.</title>
        <authorList>
            <person name="Wilkins L."/>
            <person name="Ettinger C."/>
        </authorList>
    </citation>
    <scope>NUCLEOTIDE SEQUENCE [LARGE SCALE GENOMIC DNA]</scope>
    <source>
        <strain evidence="1">ZAV-05</strain>
    </source>
</reference>
<organism evidence="1 2">
    <name type="scientific">Calditerrivibrio nitroreducens</name>
    <dbReference type="NCBI Taxonomy" id="477976"/>
    <lineage>
        <taxon>Bacteria</taxon>
        <taxon>Pseudomonadati</taxon>
        <taxon>Deferribacterota</taxon>
        <taxon>Deferribacteres</taxon>
        <taxon>Deferribacterales</taxon>
        <taxon>Calditerrivibrionaceae</taxon>
    </lineage>
</organism>
<proteinExistence type="predicted"/>
<dbReference type="EMBL" id="PNIN01000049">
    <property type="protein sequence ID" value="PMP70780.1"/>
    <property type="molecule type" value="Genomic_DNA"/>
</dbReference>
<gene>
    <name evidence="1" type="ORF">C0187_04950</name>
</gene>
<name>A0A2J6WK84_9BACT</name>
<protein>
    <submittedName>
        <fullName evidence="1">Uncharacterized protein</fullName>
    </submittedName>
</protein>
<dbReference type="RefSeq" id="WP_424606058.1">
    <property type="nucleotide sequence ID" value="NZ_JBNAVA010000010.1"/>
</dbReference>